<evidence type="ECO:0000313" key="4">
    <source>
        <dbReference type="Proteomes" id="UP001233999"/>
    </source>
</evidence>
<dbReference type="SUPFAM" id="SSF48065">
    <property type="entry name" value="DBL homology domain (DH-domain)"/>
    <property type="match status" value="1"/>
</dbReference>
<proteinExistence type="predicted"/>
<feature type="region of interest" description="Disordered" evidence="1">
    <location>
        <begin position="1"/>
        <end position="22"/>
    </location>
</feature>
<dbReference type="PANTHER" id="PTHR12845:SF5">
    <property type="entry name" value="EPHEXIN, ISOFORM D"/>
    <property type="match status" value="1"/>
</dbReference>
<dbReference type="Pfam" id="PF00621">
    <property type="entry name" value="RhoGEF"/>
    <property type="match status" value="1"/>
</dbReference>
<evidence type="ECO:0000259" key="2">
    <source>
        <dbReference type="PROSITE" id="PS50010"/>
    </source>
</evidence>
<evidence type="ECO:0000256" key="1">
    <source>
        <dbReference type="SAM" id="MobiDB-lite"/>
    </source>
</evidence>
<gene>
    <name evidence="3" type="ORF">L9F63_027732</name>
</gene>
<organism evidence="3 4">
    <name type="scientific">Diploptera punctata</name>
    <name type="common">Pacific beetle cockroach</name>
    <dbReference type="NCBI Taxonomy" id="6984"/>
    <lineage>
        <taxon>Eukaryota</taxon>
        <taxon>Metazoa</taxon>
        <taxon>Ecdysozoa</taxon>
        <taxon>Arthropoda</taxon>
        <taxon>Hexapoda</taxon>
        <taxon>Insecta</taxon>
        <taxon>Pterygota</taxon>
        <taxon>Neoptera</taxon>
        <taxon>Polyneoptera</taxon>
        <taxon>Dictyoptera</taxon>
        <taxon>Blattodea</taxon>
        <taxon>Blaberoidea</taxon>
        <taxon>Blaberidae</taxon>
        <taxon>Diplopterinae</taxon>
        <taxon>Diploptera</taxon>
    </lineage>
</organism>
<feature type="non-terminal residue" evidence="3">
    <location>
        <position position="1"/>
    </location>
</feature>
<name>A0AAD8A2S4_DIPPU</name>
<dbReference type="InterPro" id="IPR047271">
    <property type="entry name" value="Ephexin-like"/>
</dbReference>
<keyword evidence="4" id="KW-1185">Reference proteome</keyword>
<dbReference type="Proteomes" id="UP001233999">
    <property type="component" value="Unassembled WGS sequence"/>
</dbReference>
<feature type="domain" description="DH" evidence="2">
    <location>
        <begin position="132"/>
        <end position="317"/>
    </location>
</feature>
<dbReference type="AlphaFoldDB" id="A0AAD8A2S4"/>
<feature type="compositionally biased region" description="Basic residues" evidence="1">
    <location>
        <begin position="1"/>
        <end position="12"/>
    </location>
</feature>
<protein>
    <recommendedName>
        <fullName evidence="2">DH domain-containing protein</fullName>
    </recommendedName>
</protein>
<accession>A0AAD8A2S4</accession>
<dbReference type="InterPro" id="IPR035899">
    <property type="entry name" value="DBL_dom_sf"/>
</dbReference>
<reference evidence="3" key="2">
    <citation type="submission" date="2023-05" db="EMBL/GenBank/DDBJ databases">
        <authorList>
            <person name="Fouks B."/>
        </authorList>
    </citation>
    <scope>NUCLEOTIDE SEQUENCE</scope>
    <source>
        <strain evidence="3">Stay&amp;Tobe</strain>
        <tissue evidence="3">Testes</tissue>
    </source>
</reference>
<sequence length="357" mass="40684">MNKFGNKTRRNRQNPLPFGPSLPSFAGPCGQYQCAPPGDIATVHTIIPIHATHVHVRKSRQDETLYTEPDEHVYEEIEDYLKTETKTDLEEMSASNMEISKPSGSSERVHWVDISEVIHSGLLDNLNSTEIALQEAKYEVITSEASYFKSLIILDALFISNSDMKTTLTECEHATLFSCIMKVKKCSEKFLVALLEGWQDDLMLNYLCKAISKFVESGAFQAYVDSCSNQMNVNRTLECLRLNNPAFVETLTKLESDPVCQSFTLQSFLTLPIQRVTRLPLLTEAILRRLPADVSEYHSWKSLLFQLQKVANECNEAIGKCDRKTPEEGADIDIQELNINLRSRRKRNMRWCYVTTQ</sequence>
<dbReference type="PROSITE" id="PS50010">
    <property type="entry name" value="DH_2"/>
    <property type="match status" value="1"/>
</dbReference>
<dbReference type="SMART" id="SM00325">
    <property type="entry name" value="RhoGEF"/>
    <property type="match status" value="1"/>
</dbReference>
<dbReference type="EMBL" id="JASPKZ010003920">
    <property type="protein sequence ID" value="KAJ9591060.1"/>
    <property type="molecule type" value="Genomic_DNA"/>
</dbReference>
<dbReference type="PANTHER" id="PTHR12845">
    <property type="entry name" value="GUANINE NUCLEOTIDE EXCHANGE FACTOR"/>
    <property type="match status" value="1"/>
</dbReference>
<dbReference type="InterPro" id="IPR000219">
    <property type="entry name" value="DH_dom"/>
</dbReference>
<comment type="caution">
    <text evidence="3">The sequence shown here is derived from an EMBL/GenBank/DDBJ whole genome shotgun (WGS) entry which is preliminary data.</text>
</comment>
<dbReference type="Gene3D" id="1.20.900.10">
    <property type="entry name" value="Dbl homology (DH) domain"/>
    <property type="match status" value="1"/>
</dbReference>
<reference evidence="3" key="1">
    <citation type="journal article" date="2023" name="IScience">
        <title>Live-bearing cockroach genome reveals convergent evolutionary mechanisms linked to viviparity in insects and beyond.</title>
        <authorList>
            <person name="Fouks B."/>
            <person name="Harrison M.C."/>
            <person name="Mikhailova A.A."/>
            <person name="Marchal E."/>
            <person name="English S."/>
            <person name="Carruthers M."/>
            <person name="Jennings E.C."/>
            <person name="Chiamaka E.L."/>
            <person name="Frigard R.A."/>
            <person name="Pippel M."/>
            <person name="Attardo G.M."/>
            <person name="Benoit J.B."/>
            <person name="Bornberg-Bauer E."/>
            <person name="Tobe S.S."/>
        </authorList>
    </citation>
    <scope>NUCLEOTIDE SEQUENCE</scope>
    <source>
        <strain evidence="3">Stay&amp;Tobe</strain>
    </source>
</reference>
<dbReference type="GO" id="GO:0005085">
    <property type="term" value="F:guanyl-nucleotide exchange factor activity"/>
    <property type="evidence" value="ECO:0007669"/>
    <property type="project" value="InterPro"/>
</dbReference>
<evidence type="ECO:0000313" key="3">
    <source>
        <dbReference type="EMBL" id="KAJ9591060.1"/>
    </source>
</evidence>
<feature type="non-terminal residue" evidence="3">
    <location>
        <position position="357"/>
    </location>
</feature>